<dbReference type="Proteomes" id="UP000319175">
    <property type="component" value="Unassembled WGS sequence"/>
</dbReference>
<dbReference type="Gene3D" id="3.90.930.1">
    <property type="match status" value="1"/>
</dbReference>
<dbReference type="EMBL" id="VFJE01000054">
    <property type="protein sequence ID" value="TPD68344.1"/>
    <property type="molecule type" value="Genomic_DNA"/>
</dbReference>
<dbReference type="OrthoDB" id="8536728at2"/>
<organism evidence="1 2">
    <name type="scientific">Flavobacterium microcysteis</name>
    <dbReference type="NCBI Taxonomy" id="2596891"/>
    <lineage>
        <taxon>Bacteria</taxon>
        <taxon>Pseudomonadati</taxon>
        <taxon>Bacteroidota</taxon>
        <taxon>Flavobacteriia</taxon>
        <taxon>Flavobacteriales</taxon>
        <taxon>Flavobacteriaceae</taxon>
        <taxon>Flavobacterium</taxon>
    </lineage>
</organism>
<evidence type="ECO:0000313" key="2">
    <source>
        <dbReference type="Proteomes" id="UP000319175"/>
    </source>
</evidence>
<reference evidence="1 2" key="2">
    <citation type="submission" date="2019-06" db="EMBL/GenBank/DDBJ databases">
        <authorList>
            <person name="Seo Y."/>
        </authorList>
    </citation>
    <scope>NUCLEOTIDE SEQUENCE [LARGE SCALE GENOMIC DNA]</scope>
    <source>
        <strain evidence="1 2">MaA-Y11</strain>
    </source>
</reference>
<gene>
    <name evidence="1" type="ORF">FJA49_09775</name>
</gene>
<keyword evidence="2" id="KW-1185">Reference proteome</keyword>
<sequence length="143" mass="17003">MRIKKIAPKIFALLFILTLSGCKTNRIRKNERVGRWVEFDTIEGKIYKSVGRYRNGIGKGTHRQFSDKKLVREEKYKNDICHTIYYHENGKVMTEGYTKMVVTEKEIHWFYNGDWKFYNENGQLLGIRTYENGNAINEIEIQQ</sequence>
<dbReference type="RefSeq" id="WP_140000795.1">
    <property type="nucleotide sequence ID" value="NZ_VFJE01000054.1"/>
</dbReference>
<dbReference type="PROSITE" id="PS51257">
    <property type="entry name" value="PROKAR_LIPOPROTEIN"/>
    <property type="match status" value="1"/>
</dbReference>
<reference evidence="1 2" key="1">
    <citation type="submission" date="2019-06" db="EMBL/GenBank/DDBJ databases">
        <title>Flavobacterium sp. MaA-Y11 from geoumgang.</title>
        <authorList>
            <person name="Jeong S."/>
        </authorList>
    </citation>
    <scope>NUCLEOTIDE SEQUENCE [LARGE SCALE GENOMIC DNA]</scope>
    <source>
        <strain evidence="1 2">MaA-Y11</strain>
    </source>
</reference>
<evidence type="ECO:0000313" key="1">
    <source>
        <dbReference type="EMBL" id="TPD68344.1"/>
    </source>
</evidence>
<dbReference type="InterPro" id="IPR011652">
    <property type="entry name" value="MORN_2"/>
</dbReference>
<protein>
    <recommendedName>
        <fullName evidence="3">Toxin-antitoxin system YwqK family antitoxin</fullName>
    </recommendedName>
</protein>
<comment type="caution">
    <text evidence="1">The sequence shown here is derived from an EMBL/GenBank/DDBJ whole genome shotgun (WGS) entry which is preliminary data.</text>
</comment>
<name>A0A501Q7H8_9FLAO</name>
<accession>A0A501Q7H8</accession>
<proteinExistence type="predicted"/>
<dbReference type="Pfam" id="PF07661">
    <property type="entry name" value="MORN_2"/>
    <property type="match status" value="2"/>
</dbReference>
<evidence type="ECO:0008006" key="3">
    <source>
        <dbReference type="Google" id="ProtNLM"/>
    </source>
</evidence>
<dbReference type="AlphaFoldDB" id="A0A501Q7H8"/>